<keyword evidence="1" id="KW-0812">Transmembrane</keyword>
<feature type="transmembrane region" description="Helical" evidence="1">
    <location>
        <begin position="33"/>
        <end position="50"/>
    </location>
</feature>
<evidence type="ECO:0000256" key="1">
    <source>
        <dbReference type="SAM" id="Phobius"/>
    </source>
</evidence>
<accession>A0A6J7RIN8</accession>
<reference evidence="2" key="1">
    <citation type="submission" date="2020-05" db="EMBL/GenBank/DDBJ databases">
        <authorList>
            <person name="Chiriac C."/>
            <person name="Salcher M."/>
            <person name="Ghai R."/>
            <person name="Kavagutti S V."/>
        </authorList>
    </citation>
    <scope>NUCLEOTIDE SEQUENCE</scope>
</reference>
<evidence type="ECO:0000313" key="2">
    <source>
        <dbReference type="EMBL" id="CAB5028649.1"/>
    </source>
</evidence>
<name>A0A6J7RIN8_9ZZZZ</name>
<dbReference type="AlphaFoldDB" id="A0A6J7RIN8"/>
<protein>
    <submittedName>
        <fullName evidence="2">Unannotated protein</fullName>
    </submittedName>
</protein>
<gene>
    <name evidence="2" type="ORF">UFOPK4173_00403</name>
</gene>
<sequence length="135" mass="15196">MTHGDRKTSFYQIQQPFIAGFQGAVVGSLFGRGWPSILLLAVFFFIYCSFRAPCRIELRADAVHVRYGPFGLVAGEIQASSLRLKNGVGTVSFANIDGRRVGMFRTWWYFKNPLWPTDSLVEALSLQYPGPTDRL</sequence>
<keyword evidence="1" id="KW-0472">Membrane</keyword>
<dbReference type="EMBL" id="CAFBPW010000028">
    <property type="protein sequence ID" value="CAB5028649.1"/>
    <property type="molecule type" value="Genomic_DNA"/>
</dbReference>
<proteinExistence type="predicted"/>
<keyword evidence="1" id="KW-1133">Transmembrane helix</keyword>
<organism evidence="2">
    <name type="scientific">freshwater metagenome</name>
    <dbReference type="NCBI Taxonomy" id="449393"/>
    <lineage>
        <taxon>unclassified sequences</taxon>
        <taxon>metagenomes</taxon>
        <taxon>ecological metagenomes</taxon>
    </lineage>
</organism>